<evidence type="ECO:0008006" key="3">
    <source>
        <dbReference type="Google" id="ProtNLM"/>
    </source>
</evidence>
<gene>
    <name evidence="1" type="ORF">DM813_19110</name>
</gene>
<evidence type="ECO:0000313" key="1">
    <source>
        <dbReference type="EMBL" id="RWU21298.1"/>
    </source>
</evidence>
<dbReference type="RefSeq" id="WP_128324901.1">
    <property type="nucleotide sequence ID" value="NZ_QJRG01000047.1"/>
</dbReference>
<proteinExistence type="predicted"/>
<dbReference type="OrthoDB" id="6165466at2"/>
<sequence length="196" mass="22215">MQLNSARQAWHDCLYTAWDSQGSFIEQLGLLGAMVQTTDRQRTASHAAHQALAGQVQSAIGKLHSQVRAFGNFMYSPRLDDDTREIAEEVIFNLVQRKSPRMTAAKREKLEYVVKGVMTRYRYMHQGGQSANDDPLESPEGFRAWLHAHYGVRLDSVRWDREWGGYVRLAFDCCEDVDKMALGPVATAIYQMKSAA</sequence>
<dbReference type="Proteomes" id="UP000288983">
    <property type="component" value="Unassembled WGS sequence"/>
</dbReference>
<comment type="caution">
    <text evidence="1">The sequence shown here is derived from an EMBL/GenBank/DDBJ whole genome shotgun (WGS) entry which is preliminary data.</text>
</comment>
<protein>
    <recommendedName>
        <fullName evidence="3">Prophage PssSM-02</fullName>
    </recommendedName>
</protein>
<accession>A0A443ZQB7</accession>
<dbReference type="EMBL" id="QJRG01000047">
    <property type="protein sequence ID" value="RWU21298.1"/>
    <property type="molecule type" value="Genomic_DNA"/>
</dbReference>
<name>A0A443ZQB7_9PSED</name>
<reference evidence="1 2" key="1">
    <citation type="submission" date="2018-06" db="EMBL/GenBank/DDBJ databases">
        <title>Bacteria isolated from soil of Wuhan.</title>
        <authorList>
            <person name="Wei X."/>
            <person name="Chunhua H."/>
        </authorList>
    </citation>
    <scope>NUCLEOTIDE SEQUENCE [LARGE SCALE GENOMIC DNA]</scope>
    <source>
        <strain evidence="2">xwS2</strain>
    </source>
</reference>
<dbReference type="AlphaFoldDB" id="A0A443ZQB7"/>
<organism evidence="1 2">
    <name type="scientific">Pseudomonas alkylphenolica</name>
    <dbReference type="NCBI Taxonomy" id="237609"/>
    <lineage>
        <taxon>Bacteria</taxon>
        <taxon>Pseudomonadati</taxon>
        <taxon>Pseudomonadota</taxon>
        <taxon>Gammaproteobacteria</taxon>
        <taxon>Pseudomonadales</taxon>
        <taxon>Pseudomonadaceae</taxon>
        <taxon>Pseudomonas</taxon>
    </lineage>
</organism>
<evidence type="ECO:0000313" key="2">
    <source>
        <dbReference type="Proteomes" id="UP000288983"/>
    </source>
</evidence>